<keyword evidence="1" id="KW-0732">Signal</keyword>
<accession>A0ABV0G6R5</accession>
<proteinExistence type="predicted"/>
<feature type="chain" id="PRO_5046435354" evidence="1">
    <location>
        <begin position="31"/>
        <end position="514"/>
    </location>
</feature>
<name>A0ABV0G6R5_9BURK</name>
<dbReference type="EMBL" id="JBDPZD010000007">
    <property type="protein sequence ID" value="MEO3693424.1"/>
    <property type="molecule type" value="Genomic_DNA"/>
</dbReference>
<protein>
    <submittedName>
        <fullName evidence="2">Uncharacterized protein</fullName>
    </submittedName>
</protein>
<sequence length="514" mass="54652">MKSTKFKGRDWPLASLALAVAALAAPLASAQEANSAGTTSLRRSEARLMLDYQTVRVEGDRAIDLAALQLYAPVTEGLSVGAGLMGPLVSGQYGGFMGASVGVQGRVRLGGRFVALAALSAGGGAGGRSPEHAKRLSGTGSFVRGQLGLGYEAGSFTLGAGVSALKFRRSLIDSRQLNVFVEVPFSYLSGPYDARGQTLPAVDDQRAAREMGESMLSLSLDNYRQLHPAGSYGGTVRTGEFQFSHFLTQDLFWFANFASAYAGLPTYNQLLGGLGWRWRPAPAWRLYAQLGVGSGGYAPEQIDTGPGLLVYPKLSAEYALSKDLGLAVTAGYLTAPKGSSRNPSYGLTLTRHLRARQGPDDTSAPAVYQGLRVTLLHQSDTQLSYRDVGRPALHMLGLQLDMPINERWYLPLQASAAYTSYLGYPGYAEVFAGLGVQSRLAPGERLQAFAQLMAGANVHGKGAKLGAGLRYLLSDQFAVSLSLGRIEARSPGGGHYRANNPVLGLDYRFSVPAR</sequence>
<gene>
    <name evidence="2" type="ORF">ABDJ85_18275</name>
</gene>
<dbReference type="RefSeq" id="WP_347706241.1">
    <property type="nucleotide sequence ID" value="NZ_JBDPZD010000007.1"/>
</dbReference>
<organism evidence="2 3">
    <name type="scientific">Roseateles paludis</name>
    <dbReference type="NCBI Taxonomy" id="3145238"/>
    <lineage>
        <taxon>Bacteria</taxon>
        <taxon>Pseudomonadati</taxon>
        <taxon>Pseudomonadota</taxon>
        <taxon>Betaproteobacteria</taxon>
        <taxon>Burkholderiales</taxon>
        <taxon>Sphaerotilaceae</taxon>
        <taxon>Roseateles</taxon>
    </lineage>
</organism>
<dbReference type="Proteomes" id="UP001495147">
    <property type="component" value="Unassembled WGS sequence"/>
</dbReference>
<reference evidence="2 3" key="1">
    <citation type="submission" date="2024-05" db="EMBL/GenBank/DDBJ databases">
        <title>Roseateles sp. DJS-2-20 16S ribosomal RNA gene Genome sequencing and assembly.</title>
        <authorList>
            <person name="Woo H."/>
        </authorList>
    </citation>
    <scope>NUCLEOTIDE SEQUENCE [LARGE SCALE GENOMIC DNA]</scope>
    <source>
        <strain evidence="2 3">DJS-2-20</strain>
    </source>
</reference>
<feature type="signal peptide" evidence="1">
    <location>
        <begin position="1"/>
        <end position="30"/>
    </location>
</feature>
<keyword evidence="3" id="KW-1185">Reference proteome</keyword>
<comment type="caution">
    <text evidence="2">The sequence shown here is derived from an EMBL/GenBank/DDBJ whole genome shotgun (WGS) entry which is preliminary data.</text>
</comment>
<dbReference type="SUPFAM" id="SSF103515">
    <property type="entry name" value="Autotransporter"/>
    <property type="match status" value="1"/>
</dbReference>
<evidence type="ECO:0000313" key="3">
    <source>
        <dbReference type="Proteomes" id="UP001495147"/>
    </source>
</evidence>
<evidence type="ECO:0000313" key="2">
    <source>
        <dbReference type="EMBL" id="MEO3693424.1"/>
    </source>
</evidence>
<evidence type="ECO:0000256" key="1">
    <source>
        <dbReference type="SAM" id="SignalP"/>
    </source>
</evidence>
<dbReference type="InterPro" id="IPR036709">
    <property type="entry name" value="Autotransporte_beta_dom_sf"/>
</dbReference>